<keyword evidence="3" id="KW-1185">Reference proteome</keyword>
<evidence type="ECO:0000313" key="3">
    <source>
        <dbReference type="Proteomes" id="UP001223586"/>
    </source>
</evidence>
<protein>
    <submittedName>
        <fullName evidence="2">Chromosome segregation ATPase</fullName>
    </submittedName>
</protein>
<sequence length="61" mass="7202">MTEQERIERLELLVEDILLKLAKARQQASSLENRLNTAENKLHQLERKYRLLHSPPTISVH</sequence>
<feature type="coiled-coil region" evidence="1">
    <location>
        <begin position="7"/>
        <end position="48"/>
    </location>
</feature>
<dbReference type="EMBL" id="JAUSTT010000019">
    <property type="protein sequence ID" value="MDQ0177190.1"/>
    <property type="molecule type" value="Genomic_DNA"/>
</dbReference>
<accession>A0ABT9WV67</accession>
<dbReference type="Proteomes" id="UP001223586">
    <property type="component" value="Unassembled WGS sequence"/>
</dbReference>
<gene>
    <name evidence="2" type="ORF">J2S08_003069</name>
</gene>
<comment type="caution">
    <text evidence="2">The sequence shown here is derived from an EMBL/GenBank/DDBJ whole genome shotgun (WGS) entry which is preliminary data.</text>
</comment>
<organism evidence="2 3">
    <name type="scientific">Bacillus chungangensis</name>
    <dbReference type="NCBI Taxonomy" id="587633"/>
    <lineage>
        <taxon>Bacteria</taxon>
        <taxon>Bacillati</taxon>
        <taxon>Bacillota</taxon>
        <taxon>Bacilli</taxon>
        <taxon>Bacillales</taxon>
        <taxon>Bacillaceae</taxon>
        <taxon>Bacillus</taxon>
    </lineage>
</organism>
<dbReference type="RefSeq" id="WP_307230974.1">
    <property type="nucleotide sequence ID" value="NZ_JAUSTT010000019.1"/>
</dbReference>
<evidence type="ECO:0000313" key="2">
    <source>
        <dbReference type="EMBL" id="MDQ0177190.1"/>
    </source>
</evidence>
<evidence type="ECO:0000256" key="1">
    <source>
        <dbReference type="SAM" id="Coils"/>
    </source>
</evidence>
<name>A0ABT9WV67_9BACI</name>
<proteinExistence type="predicted"/>
<reference evidence="2 3" key="1">
    <citation type="submission" date="2023-07" db="EMBL/GenBank/DDBJ databases">
        <title>Genomic Encyclopedia of Type Strains, Phase IV (KMG-IV): sequencing the most valuable type-strain genomes for metagenomic binning, comparative biology and taxonomic classification.</title>
        <authorList>
            <person name="Goeker M."/>
        </authorList>
    </citation>
    <scope>NUCLEOTIDE SEQUENCE [LARGE SCALE GENOMIC DNA]</scope>
    <source>
        <strain evidence="2 3">DSM 23837</strain>
    </source>
</reference>
<keyword evidence="1" id="KW-0175">Coiled coil</keyword>